<keyword evidence="2 7" id="KW-0813">Transport</keyword>
<evidence type="ECO:0000259" key="8">
    <source>
        <dbReference type="PROSITE" id="PS50928"/>
    </source>
</evidence>
<dbReference type="AlphaFoldDB" id="A0A3T1CZD3"/>
<dbReference type="Pfam" id="PF00528">
    <property type="entry name" value="BPD_transp_1"/>
    <property type="match status" value="1"/>
</dbReference>
<organism evidence="9 10">
    <name type="scientific">Cohnella abietis</name>
    <dbReference type="NCBI Taxonomy" id="2507935"/>
    <lineage>
        <taxon>Bacteria</taxon>
        <taxon>Bacillati</taxon>
        <taxon>Bacillota</taxon>
        <taxon>Bacilli</taxon>
        <taxon>Bacillales</taxon>
        <taxon>Paenibacillaceae</taxon>
        <taxon>Cohnella</taxon>
    </lineage>
</organism>
<keyword evidence="3" id="KW-1003">Cell membrane</keyword>
<dbReference type="KEGG" id="cohn:KCTCHS21_05280"/>
<feature type="domain" description="ABC transmembrane type-1" evidence="8">
    <location>
        <begin position="96"/>
        <end position="297"/>
    </location>
</feature>
<evidence type="ECO:0000256" key="5">
    <source>
        <dbReference type="ARBA" id="ARBA00022989"/>
    </source>
</evidence>
<keyword evidence="5 7" id="KW-1133">Transmembrane helix</keyword>
<dbReference type="OrthoDB" id="24153at2"/>
<dbReference type="Proteomes" id="UP000289856">
    <property type="component" value="Chromosome"/>
</dbReference>
<evidence type="ECO:0000256" key="2">
    <source>
        <dbReference type="ARBA" id="ARBA00022448"/>
    </source>
</evidence>
<dbReference type="InterPro" id="IPR000515">
    <property type="entry name" value="MetI-like"/>
</dbReference>
<gene>
    <name evidence="9" type="ORF">KCTCHS21_05280</name>
</gene>
<evidence type="ECO:0000256" key="4">
    <source>
        <dbReference type="ARBA" id="ARBA00022692"/>
    </source>
</evidence>
<name>A0A3T1CZD3_9BACL</name>
<dbReference type="Gene3D" id="1.10.3720.10">
    <property type="entry name" value="MetI-like"/>
    <property type="match status" value="1"/>
</dbReference>
<reference evidence="9 10" key="1">
    <citation type="submission" date="2019-01" db="EMBL/GenBank/DDBJ databases">
        <title>Complete genome sequence of Cohnella hallensis HS21 isolated from Korean fir (Abies koreana) rhizospheric soil.</title>
        <authorList>
            <person name="Jiang L."/>
            <person name="Kang S.W."/>
            <person name="Kim S."/>
            <person name="Jung J."/>
            <person name="Kim C.Y."/>
            <person name="Kim D.H."/>
            <person name="Kim S.W."/>
            <person name="Lee J."/>
        </authorList>
    </citation>
    <scope>NUCLEOTIDE SEQUENCE [LARGE SCALE GENOMIC DNA]</scope>
    <source>
        <strain evidence="9 10">HS21</strain>
    </source>
</reference>
<comment type="similarity">
    <text evidence="7">Belongs to the binding-protein-dependent transport system permease family.</text>
</comment>
<dbReference type="PANTHER" id="PTHR43163:SF6">
    <property type="entry name" value="DIPEPTIDE TRANSPORT SYSTEM PERMEASE PROTEIN DPPB-RELATED"/>
    <property type="match status" value="1"/>
</dbReference>
<dbReference type="PROSITE" id="PS50928">
    <property type="entry name" value="ABC_TM1"/>
    <property type="match status" value="1"/>
</dbReference>
<feature type="transmembrane region" description="Helical" evidence="7">
    <location>
        <begin position="174"/>
        <end position="193"/>
    </location>
</feature>
<dbReference type="InterPro" id="IPR035906">
    <property type="entry name" value="MetI-like_sf"/>
</dbReference>
<evidence type="ECO:0000256" key="3">
    <source>
        <dbReference type="ARBA" id="ARBA00022475"/>
    </source>
</evidence>
<feature type="transmembrane region" description="Helical" evidence="7">
    <location>
        <begin position="131"/>
        <end position="154"/>
    </location>
</feature>
<dbReference type="Pfam" id="PF19300">
    <property type="entry name" value="BPD_transp_1_N"/>
    <property type="match status" value="1"/>
</dbReference>
<dbReference type="GO" id="GO:0071916">
    <property type="term" value="F:dipeptide transmembrane transporter activity"/>
    <property type="evidence" value="ECO:0007669"/>
    <property type="project" value="TreeGrafter"/>
</dbReference>
<evidence type="ECO:0000256" key="6">
    <source>
        <dbReference type="ARBA" id="ARBA00023136"/>
    </source>
</evidence>
<dbReference type="PANTHER" id="PTHR43163">
    <property type="entry name" value="DIPEPTIDE TRANSPORT SYSTEM PERMEASE PROTEIN DPPB-RELATED"/>
    <property type="match status" value="1"/>
</dbReference>
<feature type="transmembrane region" description="Helical" evidence="7">
    <location>
        <begin position="228"/>
        <end position="254"/>
    </location>
</feature>
<evidence type="ECO:0000313" key="9">
    <source>
        <dbReference type="EMBL" id="BBI31129.1"/>
    </source>
</evidence>
<dbReference type="RefSeq" id="WP_130605002.1">
    <property type="nucleotide sequence ID" value="NZ_AP019400.1"/>
</dbReference>
<accession>A0A3T1CZD3</accession>
<sequence>MTAFIIRRLFVSLLVILGSLTLVFFILHILPGDPATIMASTNTATPEMLENLKQQFGLDQPIPLQYWNYMTELLRGDLGHSLTNGEPVGRKLLAQFPSTLVLTLLSIVAVVISGILLGIIAAIFENRWPDYVIRALSITGISMPTFWSAILLILVFSVELNWFPAIGNGGIEHLVLPVCALSLVGSGFLARMVRNSVLEVLHEPFVLTLRAKGLPEKMVIGKHVLRNALIPAVTMVGLLTGELLAGAVVIETIFARQGIGRVIVDAIMTKDLPVIRGSILLTSIIYVVVNLLVDISYSIIDPRIRQKS</sequence>
<proteinExistence type="inferred from homology"/>
<dbReference type="InterPro" id="IPR045621">
    <property type="entry name" value="BPD_transp_1_N"/>
</dbReference>
<dbReference type="EMBL" id="AP019400">
    <property type="protein sequence ID" value="BBI31129.1"/>
    <property type="molecule type" value="Genomic_DNA"/>
</dbReference>
<evidence type="ECO:0000313" key="10">
    <source>
        <dbReference type="Proteomes" id="UP000289856"/>
    </source>
</evidence>
<feature type="transmembrane region" description="Helical" evidence="7">
    <location>
        <begin position="100"/>
        <end position="124"/>
    </location>
</feature>
<dbReference type="SUPFAM" id="SSF161098">
    <property type="entry name" value="MetI-like"/>
    <property type="match status" value="1"/>
</dbReference>
<protein>
    <submittedName>
        <fullName evidence="9">Peptide ABC transporter permease</fullName>
    </submittedName>
</protein>
<keyword evidence="10" id="KW-1185">Reference proteome</keyword>
<evidence type="ECO:0000256" key="1">
    <source>
        <dbReference type="ARBA" id="ARBA00004651"/>
    </source>
</evidence>
<dbReference type="CDD" id="cd06261">
    <property type="entry name" value="TM_PBP2"/>
    <property type="match status" value="1"/>
</dbReference>
<evidence type="ECO:0000256" key="7">
    <source>
        <dbReference type="RuleBase" id="RU363032"/>
    </source>
</evidence>
<comment type="subcellular location">
    <subcellularLocation>
        <location evidence="1 7">Cell membrane</location>
        <topology evidence="1 7">Multi-pass membrane protein</topology>
    </subcellularLocation>
</comment>
<keyword evidence="4 7" id="KW-0812">Transmembrane</keyword>
<feature type="transmembrane region" description="Helical" evidence="7">
    <location>
        <begin position="274"/>
        <end position="300"/>
    </location>
</feature>
<keyword evidence="6 7" id="KW-0472">Membrane</keyword>
<dbReference type="GO" id="GO:0005886">
    <property type="term" value="C:plasma membrane"/>
    <property type="evidence" value="ECO:0007669"/>
    <property type="project" value="UniProtKB-SubCell"/>
</dbReference>